<dbReference type="Pfam" id="PF03992">
    <property type="entry name" value="ABM"/>
    <property type="match status" value="2"/>
</dbReference>
<feature type="domain" description="ABM" evidence="2">
    <location>
        <begin position="40"/>
        <end position="130"/>
    </location>
</feature>
<accession>A0A1M5N0X2</accession>
<keyword evidence="1" id="KW-0732">Signal</keyword>
<dbReference type="InterPro" id="IPR011008">
    <property type="entry name" value="Dimeric_a/b-barrel"/>
</dbReference>
<evidence type="ECO:0000256" key="1">
    <source>
        <dbReference type="SAM" id="SignalP"/>
    </source>
</evidence>
<dbReference type="OrthoDB" id="8449705at2"/>
<name>A0A1M5N0X2_9RHOB</name>
<evidence type="ECO:0000313" key="4">
    <source>
        <dbReference type="Proteomes" id="UP000184221"/>
    </source>
</evidence>
<dbReference type="PANTHER" id="PTHR33336">
    <property type="entry name" value="QUINOL MONOOXYGENASE YGIN-RELATED"/>
    <property type="match status" value="1"/>
</dbReference>
<proteinExistence type="predicted"/>
<dbReference type="GO" id="GO:0004497">
    <property type="term" value="F:monooxygenase activity"/>
    <property type="evidence" value="ECO:0007669"/>
    <property type="project" value="UniProtKB-KW"/>
</dbReference>
<keyword evidence="3" id="KW-0503">Monooxygenase</keyword>
<reference evidence="3 4" key="1">
    <citation type="submission" date="2016-11" db="EMBL/GenBank/DDBJ databases">
        <authorList>
            <person name="Jaros S."/>
            <person name="Januszkiewicz K."/>
            <person name="Wedrychowicz H."/>
        </authorList>
    </citation>
    <scope>NUCLEOTIDE SEQUENCE [LARGE SCALE GENOMIC DNA]</scope>
    <source>
        <strain evidence="3 4">DSM 29431</strain>
    </source>
</reference>
<dbReference type="Gene3D" id="3.30.70.100">
    <property type="match status" value="2"/>
</dbReference>
<dbReference type="EMBL" id="FQXC01000001">
    <property type="protein sequence ID" value="SHG83216.1"/>
    <property type="molecule type" value="Genomic_DNA"/>
</dbReference>
<dbReference type="SUPFAM" id="SSF54909">
    <property type="entry name" value="Dimeric alpha+beta barrel"/>
    <property type="match status" value="2"/>
</dbReference>
<evidence type="ECO:0000313" key="3">
    <source>
        <dbReference type="EMBL" id="SHG83216.1"/>
    </source>
</evidence>
<dbReference type="PANTHER" id="PTHR33336:SF3">
    <property type="entry name" value="ABM DOMAIN-CONTAINING PROTEIN"/>
    <property type="match status" value="1"/>
</dbReference>
<gene>
    <name evidence="3" type="ORF">SAMN05443551_0729</name>
</gene>
<dbReference type="RefSeq" id="WP_084066085.1">
    <property type="nucleotide sequence ID" value="NZ_FQXC01000001.1"/>
</dbReference>
<evidence type="ECO:0000259" key="2">
    <source>
        <dbReference type="PROSITE" id="PS51725"/>
    </source>
</evidence>
<keyword evidence="4" id="KW-1185">Reference proteome</keyword>
<sequence length="271" mass="29527">MAFKGTRFSGMVAAGLIVAATAATAEIELKNGEVISESPTFIVTYVEVGADHSGAALELLKAQAAAAKGHDGLVRFEVIQRMGQDNHFVVLEAWEDRATRDAHAASAETVAYREALEPMLYAPYDERPHVGLVAADLASMPEGTADTVYVVTHADIIPPEQFAPCDRQINPAGPCGNEMLVGLANFSREHDGNLRYDVLTQNNRTNHMSVVEMWDSLEAQQAHQMHPEKKQFRNELAGIAPEGGVNADAQFVPNMLTGSLWDERLYKLVVN</sequence>
<dbReference type="InterPro" id="IPR007138">
    <property type="entry name" value="ABM_dom"/>
</dbReference>
<dbReference type="Proteomes" id="UP000184221">
    <property type="component" value="Unassembled WGS sequence"/>
</dbReference>
<organism evidence="3 4">
    <name type="scientific">Marivita hallyeonensis</name>
    <dbReference type="NCBI Taxonomy" id="996342"/>
    <lineage>
        <taxon>Bacteria</taxon>
        <taxon>Pseudomonadati</taxon>
        <taxon>Pseudomonadota</taxon>
        <taxon>Alphaproteobacteria</taxon>
        <taxon>Rhodobacterales</taxon>
        <taxon>Roseobacteraceae</taxon>
        <taxon>Marivita</taxon>
    </lineage>
</organism>
<dbReference type="InterPro" id="IPR050744">
    <property type="entry name" value="AI-2_Isomerase_LsrG"/>
</dbReference>
<keyword evidence="3" id="KW-0560">Oxidoreductase</keyword>
<feature type="chain" id="PRO_5012928883" evidence="1">
    <location>
        <begin position="26"/>
        <end position="271"/>
    </location>
</feature>
<dbReference type="AlphaFoldDB" id="A0A1M5N0X2"/>
<protein>
    <submittedName>
        <fullName evidence="3">Quinol monooxygenase YgiN</fullName>
    </submittedName>
</protein>
<dbReference type="STRING" id="996342.SAMN05443551_0729"/>
<dbReference type="PROSITE" id="PS51725">
    <property type="entry name" value="ABM"/>
    <property type="match status" value="1"/>
</dbReference>
<feature type="signal peptide" evidence="1">
    <location>
        <begin position="1"/>
        <end position="25"/>
    </location>
</feature>